<dbReference type="InterPro" id="IPR013517">
    <property type="entry name" value="FG-GAP"/>
</dbReference>
<dbReference type="Proteomes" id="UP000606003">
    <property type="component" value="Unassembled WGS sequence"/>
</dbReference>
<keyword evidence="3" id="KW-1185">Reference proteome</keyword>
<dbReference type="RefSeq" id="WP_190923009.1">
    <property type="nucleotide sequence ID" value="NZ_JACXAC010000002.1"/>
</dbReference>
<gene>
    <name evidence="2" type="ORF">IC234_06320</name>
</gene>
<accession>A0ABR8JS07</accession>
<dbReference type="InterPro" id="IPR026444">
    <property type="entry name" value="Secre_tail"/>
</dbReference>
<reference evidence="2 3" key="1">
    <citation type="submission" date="2020-09" db="EMBL/GenBank/DDBJ databases">
        <authorList>
            <person name="Kim M.K."/>
        </authorList>
    </citation>
    <scope>NUCLEOTIDE SEQUENCE [LARGE SCALE GENOMIC DNA]</scope>
    <source>
        <strain evidence="2 3">BT189</strain>
    </source>
</reference>
<keyword evidence="1" id="KW-0732">Signal</keyword>
<dbReference type="InterPro" id="IPR028994">
    <property type="entry name" value="Integrin_alpha_N"/>
</dbReference>
<dbReference type="PANTHER" id="PTHR46580">
    <property type="entry name" value="SENSOR KINASE-RELATED"/>
    <property type="match status" value="1"/>
</dbReference>
<evidence type="ECO:0000313" key="2">
    <source>
        <dbReference type="EMBL" id="MBD2721738.1"/>
    </source>
</evidence>
<dbReference type="Gene3D" id="2.130.10.130">
    <property type="entry name" value="Integrin alpha, N-terminal"/>
    <property type="match status" value="3"/>
</dbReference>
<proteinExistence type="predicted"/>
<sequence length="509" mass="50571">MQHFMQHRYFSIGQWAFRGALMLALSGRVQGAAGQSFGPPTTYPIGSVLNVQGLALGDLNGDGRLDIVLAYPRPGGGTTGYVGVLLGQAGGGFGPGATYLAGPAGYFITGPVLADVDRDGRLDVALADYGGNAVLVLPGLPGGLLGPARAWPMGSGTSPYTVAAGDVNGDGRVDLVAAHYTNEGLGVLLGQAGGGYAPVAAYATGINSHPCGASLGDVNGDGRVDLVCATSHASIGQSREGAIDVLLGLPGGGFGPPTTYPTGRGSSPIHAVLGDLNGDGRLDVVTSLYSPLPGPPPLGVVDAGAVGVLLGQAGGGFAPVQTYHAGTGGWSRTLALADVDGDGRLDVATAHAGTGGGANTVKIMRGLAGGTLAPPVVFPLGTSVPQGVAAGDVDGDGRVDLVVANSLFDVTVLRNTGTFAPLAVGGARAAAVLSVAPNPASNGFAVRLPADLGSGPVRAELVNALGQVVRRPEVDGTRRWVDVSGLPPGVYTLRLPMGGATRTARVILQ</sequence>
<evidence type="ECO:0000256" key="1">
    <source>
        <dbReference type="ARBA" id="ARBA00022729"/>
    </source>
</evidence>
<comment type="caution">
    <text evidence="2">The sequence shown here is derived from an EMBL/GenBank/DDBJ whole genome shotgun (WGS) entry which is preliminary data.</text>
</comment>
<dbReference type="SUPFAM" id="SSF69318">
    <property type="entry name" value="Integrin alpha N-terminal domain"/>
    <property type="match status" value="1"/>
</dbReference>
<organism evidence="2 3">
    <name type="scientific">Hymenobacter armeniacus</name>
    <dbReference type="NCBI Taxonomy" id="2771358"/>
    <lineage>
        <taxon>Bacteria</taxon>
        <taxon>Pseudomonadati</taxon>
        <taxon>Bacteroidota</taxon>
        <taxon>Cytophagia</taxon>
        <taxon>Cytophagales</taxon>
        <taxon>Hymenobacteraceae</taxon>
        <taxon>Hymenobacter</taxon>
    </lineage>
</organism>
<dbReference type="NCBIfam" id="TIGR04183">
    <property type="entry name" value="Por_Secre_tail"/>
    <property type="match status" value="1"/>
</dbReference>
<name>A0ABR8JS07_9BACT</name>
<evidence type="ECO:0000313" key="3">
    <source>
        <dbReference type="Proteomes" id="UP000606003"/>
    </source>
</evidence>
<dbReference type="Pfam" id="PF13517">
    <property type="entry name" value="FG-GAP_3"/>
    <property type="match status" value="4"/>
</dbReference>
<dbReference type="Pfam" id="PF01839">
    <property type="entry name" value="FG-GAP"/>
    <property type="match status" value="1"/>
</dbReference>
<dbReference type="EMBL" id="JACXAC010000002">
    <property type="protein sequence ID" value="MBD2721738.1"/>
    <property type="molecule type" value="Genomic_DNA"/>
</dbReference>
<protein>
    <submittedName>
        <fullName evidence="2">T9SS type A sorting domain-containing protein</fullName>
    </submittedName>
</protein>
<dbReference type="PANTHER" id="PTHR46580:SF2">
    <property type="entry name" value="MAM DOMAIN-CONTAINING PROTEIN"/>
    <property type="match status" value="1"/>
</dbReference>